<keyword evidence="2" id="KW-1133">Transmembrane helix</keyword>
<dbReference type="Proteomes" id="UP001522868">
    <property type="component" value="Unassembled WGS sequence"/>
</dbReference>
<dbReference type="EMBL" id="JALPTH010000004">
    <property type="protein sequence ID" value="MCK8676875.1"/>
    <property type="molecule type" value="Genomic_DNA"/>
</dbReference>
<feature type="transmembrane region" description="Helical" evidence="2">
    <location>
        <begin position="70"/>
        <end position="89"/>
    </location>
</feature>
<keyword evidence="4" id="KW-1185">Reference proteome</keyword>
<keyword evidence="2" id="KW-0812">Transmembrane</keyword>
<organism evidence="3 4">
    <name type="scientific">Streptomyces lichenis</name>
    <dbReference type="NCBI Taxonomy" id="2306967"/>
    <lineage>
        <taxon>Bacteria</taxon>
        <taxon>Bacillati</taxon>
        <taxon>Actinomycetota</taxon>
        <taxon>Actinomycetes</taxon>
        <taxon>Kitasatosporales</taxon>
        <taxon>Streptomycetaceae</taxon>
        <taxon>Streptomyces</taxon>
    </lineage>
</organism>
<evidence type="ECO:0000313" key="3">
    <source>
        <dbReference type="EMBL" id="MCK8676875.1"/>
    </source>
</evidence>
<evidence type="ECO:0000256" key="2">
    <source>
        <dbReference type="SAM" id="Phobius"/>
    </source>
</evidence>
<sequence length="360" mass="37221">MTGRGEPPEGTPEGAPGGGDEEYRSVVFDETFVRAARLQESSAKERLTQHAAAVRTRPLPPGRGAGGRSALLLVLVVAMAFASVLYLGVRTTAPAPGERAAEPLRTTVVALAPRSAVPGGRPAELFARSPAAPYPSGAAGVAVPAAEGTAHFSGNQVMAALAIAKDYLVRSSLDPDVLSGRDTRPVRLLLDPGLHDQFDHSMDNPADDGRHAATGWLVRFEPDETALADAAVRVRGTLRASEAAPGVLEVASDHTFVYAVRPAGAGAARADASLFTVRRELTFRFDRDDLRMHRAELLNARVLAGPQACGTDTAAALHPVPAGRSTPPSPPVATDPYAPGAAATALCGALAPGAQPSARP</sequence>
<feature type="region of interest" description="Disordered" evidence="1">
    <location>
        <begin position="317"/>
        <end position="338"/>
    </location>
</feature>
<gene>
    <name evidence="3" type="ORF">M1O15_05590</name>
</gene>
<feature type="region of interest" description="Disordered" evidence="1">
    <location>
        <begin position="1"/>
        <end position="23"/>
    </location>
</feature>
<reference evidence="3 4" key="1">
    <citation type="submission" date="2022-04" db="EMBL/GenBank/DDBJ databases">
        <title>Streptomyces sp. nov. LCR6-01 isolated from Lichen of Dirinaria sp.</title>
        <authorList>
            <person name="Kanchanasin P."/>
            <person name="Tanasupawat S."/>
            <person name="Phongsopitanun W."/>
        </authorList>
    </citation>
    <scope>NUCLEOTIDE SEQUENCE [LARGE SCALE GENOMIC DNA]</scope>
    <source>
        <strain evidence="3 4">LCR6-01</strain>
    </source>
</reference>
<comment type="caution">
    <text evidence="3">The sequence shown here is derived from an EMBL/GenBank/DDBJ whole genome shotgun (WGS) entry which is preliminary data.</text>
</comment>
<evidence type="ECO:0000313" key="4">
    <source>
        <dbReference type="Proteomes" id="UP001522868"/>
    </source>
</evidence>
<keyword evidence="2" id="KW-0472">Membrane</keyword>
<proteinExistence type="predicted"/>
<accession>A0ABT0I6D5</accession>
<name>A0ABT0I6D5_9ACTN</name>
<evidence type="ECO:0000256" key="1">
    <source>
        <dbReference type="SAM" id="MobiDB-lite"/>
    </source>
</evidence>
<protein>
    <submittedName>
        <fullName evidence="3">Uncharacterized protein</fullName>
    </submittedName>
</protein>
<dbReference type="RefSeq" id="WP_248632092.1">
    <property type="nucleotide sequence ID" value="NZ_JALPTH010000004.1"/>
</dbReference>
<feature type="region of interest" description="Disordered" evidence="1">
    <location>
        <begin position="40"/>
        <end position="62"/>
    </location>
</feature>